<dbReference type="InterPro" id="IPR005180">
    <property type="entry name" value="DUF302"/>
</dbReference>
<feature type="region of interest" description="Disordered" evidence="1">
    <location>
        <begin position="190"/>
        <end position="210"/>
    </location>
</feature>
<accession>A0ABU2KN14</accession>
<dbReference type="Proteomes" id="UP001183226">
    <property type="component" value="Unassembled WGS sequence"/>
</dbReference>
<proteinExistence type="predicted"/>
<feature type="compositionally biased region" description="Low complexity" evidence="1">
    <location>
        <begin position="102"/>
        <end position="126"/>
    </location>
</feature>
<feature type="compositionally biased region" description="Basic and acidic residues" evidence="1">
    <location>
        <begin position="51"/>
        <end position="61"/>
    </location>
</feature>
<reference evidence="4" key="1">
    <citation type="submission" date="2023-07" db="EMBL/GenBank/DDBJ databases">
        <title>30 novel species of actinomycetes from the DSMZ collection.</title>
        <authorList>
            <person name="Nouioui I."/>
        </authorList>
    </citation>
    <scope>NUCLEOTIDE SEQUENCE [LARGE SCALE GENOMIC DNA]</scope>
    <source>
        <strain evidence="4">DSM 45055</strain>
    </source>
</reference>
<evidence type="ECO:0000313" key="4">
    <source>
        <dbReference type="Proteomes" id="UP001183226"/>
    </source>
</evidence>
<organism evidence="3 4">
    <name type="scientific">Streptomonospora wellingtoniae</name>
    <dbReference type="NCBI Taxonomy" id="3075544"/>
    <lineage>
        <taxon>Bacteria</taxon>
        <taxon>Bacillati</taxon>
        <taxon>Actinomycetota</taxon>
        <taxon>Actinomycetes</taxon>
        <taxon>Streptosporangiales</taxon>
        <taxon>Nocardiopsidaceae</taxon>
        <taxon>Streptomonospora</taxon>
    </lineage>
</organism>
<name>A0ABU2KN14_9ACTN</name>
<evidence type="ECO:0000256" key="1">
    <source>
        <dbReference type="SAM" id="MobiDB-lite"/>
    </source>
</evidence>
<dbReference type="RefSeq" id="WP_311543042.1">
    <property type="nucleotide sequence ID" value="NZ_JAVREK010000001.1"/>
</dbReference>
<feature type="compositionally biased region" description="Basic and acidic residues" evidence="1">
    <location>
        <begin position="142"/>
        <end position="157"/>
    </location>
</feature>
<dbReference type="Pfam" id="PF03625">
    <property type="entry name" value="DUF302"/>
    <property type="match status" value="1"/>
</dbReference>
<gene>
    <name evidence="3" type="ORF">RM446_00695</name>
</gene>
<comment type="caution">
    <text evidence="3">The sequence shown here is derived from an EMBL/GenBank/DDBJ whole genome shotgun (WGS) entry which is preliminary data.</text>
</comment>
<evidence type="ECO:0000313" key="3">
    <source>
        <dbReference type="EMBL" id="MDT0300626.1"/>
    </source>
</evidence>
<dbReference type="EMBL" id="JAVREK010000001">
    <property type="protein sequence ID" value="MDT0300626.1"/>
    <property type="molecule type" value="Genomic_DNA"/>
</dbReference>
<protein>
    <submittedName>
        <fullName evidence="3">DUF302 domain-containing protein</fullName>
    </submittedName>
</protein>
<sequence>MYQGGSGVVRRASPFPRPVGRLQHAVGCRSPLSRSAEPCDEWAPAGPHPSTPRDEHVDRPTLAEIDVQATLQEKPSAAMEPSVILGACNPGLTHGSPPWPDSRQPASSPHRSPASPWRAAPAAASSGHVGRVAPGAYAGGADRGRAPDRVGDAERGGAWRPPVGRRRVPGPATAGFPAQRLDLIGLGVAPSWPRSPAGGRERACSFARSL</sequence>
<keyword evidence="4" id="KW-1185">Reference proteome</keyword>
<feature type="region of interest" description="Disordered" evidence="1">
    <location>
        <begin position="1"/>
        <end position="176"/>
    </location>
</feature>
<evidence type="ECO:0000259" key="2">
    <source>
        <dbReference type="Pfam" id="PF03625"/>
    </source>
</evidence>
<feature type="domain" description="DUF302" evidence="2">
    <location>
        <begin position="65"/>
        <end position="93"/>
    </location>
</feature>